<gene>
    <name evidence="6" type="ORF">AWW68_07360</name>
</gene>
<sequence length="300" mass="32710">MIIDPKEISQPQLHGYMLGVIGPRPIAFASTVDAQGNVNLAPYSFFNVFSSNPGTLILSPALPRDKAKKHTLTNAMETGEIVINIVSYPIVEQMSLASTAYPKGVNEFVKSGLTEEKSQLVKPPYVKEAIAAFECKVKEVVHMGDEPGAGNLIICEVVLAHLKEEVLGEDGMPDPFKADLVGRMGGDWYCRANGDAIFKLPKPNRNLGIGVDMIPDAIRNSSVLTGNNLGRLGNIEKLPGVDAVEAFSQTDEIVEIRQRFSDDRAGFVDALHTLAQKFLENNQLENAWLALLQTPKKPTK</sequence>
<keyword evidence="7" id="KW-1185">Reference proteome</keyword>
<feature type="domain" description="Flavin reductase like" evidence="5">
    <location>
        <begin position="21"/>
        <end position="183"/>
    </location>
</feature>
<proteinExistence type="inferred from homology"/>
<dbReference type="GO" id="GO:0016646">
    <property type="term" value="F:oxidoreductase activity, acting on the CH-NH group of donors, NAD or NADP as acceptor"/>
    <property type="evidence" value="ECO:0007669"/>
    <property type="project" value="UniProtKB-ARBA"/>
</dbReference>
<organism evidence="6 7">
    <name type="scientific">Roseivirga spongicola</name>
    <dbReference type="NCBI Taxonomy" id="333140"/>
    <lineage>
        <taxon>Bacteria</taxon>
        <taxon>Pseudomonadati</taxon>
        <taxon>Bacteroidota</taxon>
        <taxon>Cytophagia</taxon>
        <taxon>Cytophagales</taxon>
        <taxon>Roseivirgaceae</taxon>
        <taxon>Roseivirga</taxon>
    </lineage>
</organism>
<evidence type="ECO:0000256" key="3">
    <source>
        <dbReference type="ARBA" id="ARBA00022643"/>
    </source>
</evidence>
<dbReference type="STRING" id="333140.AWW68_07360"/>
<keyword evidence="3" id="KW-0288">FMN</keyword>
<dbReference type="Gene3D" id="2.30.110.10">
    <property type="entry name" value="Electron Transport, Fmn-binding Protein, Chain A"/>
    <property type="match status" value="1"/>
</dbReference>
<dbReference type="AlphaFoldDB" id="A0A150XAD1"/>
<dbReference type="Proteomes" id="UP000075606">
    <property type="component" value="Unassembled WGS sequence"/>
</dbReference>
<evidence type="ECO:0000256" key="1">
    <source>
        <dbReference type="ARBA" id="ARBA00001917"/>
    </source>
</evidence>
<comment type="similarity">
    <text evidence="4">Belongs to the flavoredoxin family.</text>
</comment>
<evidence type="ECO:0000313" key="7">
    <source>
        <dbReference type="Proteomes" id="UP000075606"/>
    </source>
</evidence>
<evidence type="ECO:0000256" key="4">
    <source>
        <dbReference type="ARBA" id="ARBA00038054"/>
    </source>
</evidence>
<keyword evidence="2" id="KW-0285">Flavoprotein</keyword>
<reference evidence="6 7" key="1">
    <citation type="submission" date="2016-01" db="EMBL/GenBank/DDBJ databases">
        <title>Genome sequencing of Roseivirga spongicola UST030701-084.</title>
        <authorList>
            <person name="Selvaratnam C."/>
            <person name="Thevarajoo S."/>
            <person name="Goh K.M."/>
            <person name="Ee R."/>
            <person name="Chan K.-G."/>
            <person name="Chong C.S."/>
        </authorList>
    </citation>
    <scope>NUCLEOTIDE SEQUENCE [LARGE SCALE GENOMIC DNA]</scope>
    <source>
        <strain evidence="6 7">UST030701-084</strain>
    </source>
</reference>
<accession>A0A150XAD1</accession>
<evidence type="ECO:0000256" key="2">
    <source>
        <dbReference type="ARBA" id="ARBA00022630"/>
    </source>
</evidence>
<dbReference type="InterPro" id="IPR002563">
    <property type="entry name" value="Flavin_Rdtase-like_dom"/>
</dbReference>
<dbReference type="OrthoDB" id="9794638at2"/>
<dbReference type="Pfam" id="PF01613">
    <property type="entry name" value="Flavin_Reduct"/>
    <property type="match status" value="1"/>
</dbReference>
<dbReference type="PANTHER" id="PTHR33798">
    <property type="entry name" value="FLAVOPROTEIN OXYGENASE"/>
    <property type="match status" value="1"/>
</dbReference>
<evidence type="ECO:0000259" key="5">
    <source>
        <dbReference type="SMART" id="SM00903"/>
    </source>
</evidence>
<comment type="caution">
    <text evidence="6">The sequence shown here is derived from an EMBL/GenBank/DDBJ whole genome shotgun (WGS) entry which is preliminary data.</text>
</comment>
<name>A0A150XAD1_9BACT</name>
<comment type="cofactor">
    <cofactor evidence="1">
        <name>FMN</name>
        <dbReference type="ChEBI" id="CHEBI:58210"/>
    </cofactor>
</comment>
<protein>
    <submittedName>
        <fullName evidence="6">Flavin reductase</fullName>
    </submittedName>
</protein>
<dbReference type="EMBL" id="LRPC01000012">
    <property type="protein sequence ID" value="KYG75646.1"/>
    <property type="molecule type" value="Genomic_DNA"/>
</dbReference>
<dbReference type="PANTHER" id="PTHR33798:SF5">
    <property type="entry name" value="FLAVIN REDUCTASE LIKE DOMAIN-CONTAINING PROTEIN"/>
    <property type="match status" value="1"/>
</dbReference>
<dbReference type="RefSeq" id="WP_068219264.1">
    <property type="nucleotide sequence ID" value="NZ_CP139724.1"/>
</dbReference>
<dbReference type="GO" id="GO:0010181">
    <property type="term" value="F:FMN binding"/>
    <property type="evidence" value="ECO:0007669"/>
    <property type="project" value="InterPro"/>
</dbReference>
<dbReference type="SMART" id="SM00903">
    <property type="entry name" value="Flavin_Reduct"/>
    <property type="match status" value="1"/>
</dbReference>
<dbReference type="InterPro" id="IPR012349">
    <property type="entry name" value="Split_barrel_FMN-bd"/>
</dbReference>
<dbReference type="SUPFAM" id="SSF50475">
    <property type="entry name" value="FMN-binding split barrel"/>
    <property type="match status" value="1"/>
</dbReference>
<evidence type="ECO:0000313" key="6">
    <source>
        <dbReference type="EMBL" id="KYG75646.1"/>
    </source>
</evidence>